<feature type="chain" id="PRO_5007562364" description="Sulfotransferase" evidence="1">
    <location>
        <begin position="21"/>
        <end position="294"/>
    </location>
</feature>
<sequence>MALAGVILVLACSLAPLAAGDATSDFYANLVAQPSALARNVEKKGMVPVERWDDKLFSFEPFHQWIMNSSIHLQRVHRNYPMSFPCGVWVNHYYKFIFIRNRKAASTTVTDNFDKCHYKNANPKLCLEVASLERLKERDIDPATMWKDYFVFTTSRNPCQPSFSSFARDPSILGKISNLFHCFDKVGMYHDYYHTEPVAPCISTAEGLPAVDYIIRYENLTHDLPEAVKLINERRDPSLPPIPEPKIYWKKKGQAARSHEEEGIESSTAALVGHGDKYHKCGMQCVRDIYEYFR</sequence>
<dbReference type="OrthoDB" id="48731at2759"/>
<protein>
    <recommendedName>
        <fullName evidence="4">Sulfotransferase</fullName>
    </recommendedName>
</protein>
<name>A0A150H0Q1_GONPE</name>
<dbReference type="EMBL" id="LSYV01000004">
    <property type="protein sequence ID" value="KXZ55140.1"/>
    <property type="molecule type" value="Genomic_DNA"/>
</dbReference>
<dbReference type="AlphaFoldDB" id="A0A150H0Q1"/>
<evidence type="ECO:0000313" key="3">
    <source>
        <dbReference type="Proteomes" id="UP000075714"/>
    </source>
</evidence>
<reference evidence="3" key="1">
    <citation type="journal article" date="2016" name="Nat. Commun.">
        <title>The Gonium pectorale genome demonstrates co-option of cell cycle regulation during the evolution of multicellularity.</title>
        <authorList>
            <person name="Hanschen E.R."/>
            <person name="Marriage T.N."/>
            <person name="Ferris P.J."/>
            <person name="Hamaji T."/>
            <person name="Toyoda A."/>
            <person name="Fujiyama A."/>
            <person name="Neme R."/>
            <person name="Noguchi H."/>
            <person name="Minakuchi Y."/>
            <person name="Suzuki M."/>
            <person name="Kawai-Toyooka H."/>
            <person name="Smith D.R."/>
            <person name="Sparks H."/>
            <person name="Anderson J."/>
            <person name="Bakaric R."/>
            <person name="Luria V."/>
            <person name="Karger A."/>
            <person name="Kirschner M.W."/>
            <person name="Durand P.M."/>
            <person name="Michod R.E."/>
            <person name="Nozaki H."/>
            <person name="Olson B.J."/>
        </authorList>
    </citation>
    <scope>NUCLEOTIDE SEQUENCE [LARGE SCALE GENOMIC DNA]</scope>
    <source>
        <strain evidence="3">NIES-2863</strain>
    </source>
</reference>
<evidence type="ECO:0008006" key="4">
    <source>
        <dbReference type="Google" id="ProtNLM"/>
    </source>
</evidence>
<evidence type="ECO:0000313" key="2">
    <source>
        <dbReference type="EMBL" id="KXZ55140.1"/>
    </source>
</evidence>
<accession>A0A150H0Q1</accession>
<comment type="caution">
    <text evidence="2">The sequence shown here is derived from an EMBL/GenBank/DDBJ whole genome shotgun (WGS) entry which is preliminary data.</text>
</comment>
<evidence type="ECO:0000256" key="1">
    <source>
        <dbReference type="SAM" id="SignalP"/>
    </source>
</evidence>
<feature type="signal peptide" evidence="1">
    <location>
        <begin position="1"/>
        <end position="20"/>
    </location>
</feature>
<dbReference type="Proteomes" id="UP000075714">
    <property type="component" value="Unassembled WGS sequence"/>
</dbReference>
<organism evidence="2 3">
    <name type="scientific">Gonium pectorale</name>
    <name type="common">Green alga</name>
    <dbReference type="NCBI Taxonomy" id="33097"/>
    <lineage>
        <taxon>Eukaryota</taxon>
        <taxon>Viridiplantae</taxon>
        <taxon>Chlorophyta</taxon>
        <taxon>core chlorophytes</taxon>
        <taxon>Chlorophyceae</taxon>
        <taxon>CS clade</taxon>
        <taxon>Chlamydomonadales</taxon>
        <taxon>Volvocaceae</taxon>
        <taxon>Gonium</taxon>
    </lineage>
</organism>
<proteinExistence type="predicted"/>
<gene>
    <name evidence="2" type="ORF">GPECTOR_3g290</name>
</gene>
<keyword evidence="3" id="KW-1185">Reference proteome</keyword>
<keyword evidence="1" id="KW-0732">Signal</keyword>